<reference evidence="2 3" key="1">
    <citation type="submission" date="2016-11" db="EMBL/GenBank/DDBJ databases">
        <authorList>
            <person name="Jaros S."/>
            <person name="Januszkiewicz K."/>
            <person name="Wedrychowicz H."/>
        </authorList>
    </citation>
    <scope>NUCLEOTIDE SEQUENCE [LARGE SCALE GENOMIC DNA]</scope>
    <source>
        <strain evidence="2 3">DSM 26897</strain>
    </source>
</reference>
<dbReference type="RefSeq" id="WP_158069995.1">
    <property type="nucleotide sequence ID" value="NZ_FQUO01000008.1"/>
</dbReference>
<keyword evidence="1" id="KW-1133">Transmembrane helix</keyword>
<keyword evidence="1" id="KW-0472">Membrane</keyword>
<gene>
    <name evidence="2" type="ORF">SAMN05444008_1082</name>
</gene>
<name>A0A1M5BMK3_9BACT</name>
<evidence type="ECO:0000313" key="2">
    <source>
        <dbReference type="EMBL" id="SHF43635.1"/>
    </source>
</evidence>
<accession>A0A1M5BMK3</accession>
<feature type="transmembrane region" description="Helical" evidence="1">
    <location>
        <begin position="33"/>
        <end position="51"/>
    </location>
</feature>
<keyword evidence="1" id="KW-0812">Transmembrane</keyword>
<dbReference type="AlphaFoldDB" id="A0A1M5BMK3"/>
<dbReference type="OrthoDB" id="678943at2"/>
<protein>
    <submittedName>
        <fullName evidence="2">Uncharacterized protein</fullName>
    </submittedName>
</protein>
<proteinExistence type="predicted"/>
<organism evidence="2 3">
    <name type="scientific">Cnuella takakiae</name>
    <dbReference type="NCBI Taxonomy" id="1302690"/>
    <lineage>
        <taxon>Bacteria</taxon>
        <taxon>Pseudomonadati</taxon>
        <taxon>Bacteroidota</taxon>
        <taxon>Chitinophagia</taxon>
        <taxon>Chitinophagales</taxon>
        <taxon>Chitinophagaceae</taxon>
        <taxon>Cnuella</taxon>
    </lineage>
</organism>
<dbReference type="EMBL" id="FQUO01000008">
    <property type="protein sequence ID" value="SHF43635.1"/>
    <property type="molecule type" value="Genomic_DNA"/>
</dbReference>
<sequence length="58" mass="6759">MKKYFSEKNALTVMVSLFCFIMMIVSFVKEQSLWQAIAFALAFSFSIEIICHRTKENS</sequence>
<evidence type="ECO:0000256" key="1">
    <source>
        <dbReference type="SAM" id="Phobius"/>
    </source>
</evidence>
<evidence type="ECO:0000313" key="3">
    <source>
        <dbReference type="Proteomes" id="UP000184368"/>
    </source>
</evidence>
<keyword evidence="3" id="KW-1185">Reference proteome</keyword>
<feature type="transmembrane region" description="Helical" evidence="1">
    <location>
        <begin position="9"/>
        <end position="27"/>
    </location>
</feature>
<dbReference type="Proteomes" id="UP000184368">
    <property type="component" value="Unassembled WGS sequence"/>
</dbReference>